<dbReference type="PANTHER" id="PTHR22870:SF408">
    <property type="entry name" value="OS09G0560450 PROTEIN"/>
    <property type="match status" value="1"/>
</dbReference>
<evidence type="ECO:0000313" key="5">
    <source>
        <dbReference type="Proteomes" id="UP000179807"/>
    </source>
</evidence>
<dbReference type="AlphaFoldDB" id="A0A1J4KS69"/>
<proteinExistence type="predicted"/>
<dbReference type="Pfam" id="PF13540">
    <property type="entry name" value="RCC1_2"/>
    <property type="match status" value="2"/>
</dbReference>
<feature type="repeat" description="RCC1" evidence="2">
    <location>
        <begin position="4"/>
        <end position="53"/>
    </location>
</feature>
<evidence type="ECO:0000259" key="3">
    <source>
        <dbReference type="Pfam" id="PF07707"/>
    </source>
</evidence>
<feature type="domain" description="BACK" evidence="3">
    <location>
        <begin position="504"/>
        <end position="591"/>
    </location>
</feature>
<keyword evidence="5" id="KW-1185">Reference proteome</keyword>
<dbReference type="PROSITE" id="PS50012">
    <property type="entry name" value="RCC1_3"/>
    <property type="match status" value="3"/>
</dbReference>
<evidence type="ECO:0000313" key="4">
    <source>
        <dbReference type="EMBL" id="OHT14127.1"/>
    </source>
</evidence>
<dbReference type="OrthoDB" id="10256179at2759"/>
<dbReference type="Gene3D" id="2.130.10.30">
    <property type="entry name" value="Regulator of chromosome condensation 1/beta-lactamase-inhibitor protein II"/>
    <property type="match status" value="2"/>
</dbReference>
<dbReference type="Pfam" id="PF00415">
    <property type="entry name" value="RCC1"/>
    <property type="match status" value="1"/>
</dbReference>
<dbReference type="InterPro" id="IPR051210">
    <property type="entry name" value="Ub_ligase/GEF_domain"/>
</dbReference>
<dbReference type="InterPro" id="IPR009091">
    <property type="entry name" value="RCC1/BLIP-II"/>
</dbReference>
<sequence>MGDLLIYSAGDNQDGQLCRDGDTLIPKLVSGLSTENLKCLSLGSAHMVAVYEDGSVYGCGRNVDGELGLSRPTSYFYPEKINVLQKIVSANCGFKFTMFLNDSGDVFIASNKNKTPIEKVKTKDKCIALFGSHTPWIMCQNGEIYSVSLETKDTIKFHFDSTKRIVDIVSISGSVLALTDRGKLYGHGSIVGVRRFVEIEFFKFTRIKKISGKYNHFVILTENSDVFVWGKNKYGQLGNGRIQDSITKNVFIKLDDFSDHNIVDIGAGGFFSMFLDANGDLYSTGYNDGRLMIGNDISYNIPTKSEIFKNVCSFICGGSSSFVILKDSTKKTKPREINKVLSKGELNSGKTEINTLCNDQFLHENGFLLSAKGIQNIIFNQFEQDNFTFIINGSQFTCNQYLADFISPNISHLHQVDPTIDYYEINFHNINDLNNNSANFTDAHFDKLMKLAKGEIVNFTNAELYIFEELSDLLGNEELLSLIEKKIPHEYTLDSIMDIMKHELQNSTRLKKDTLKYACENFYEILSKYKDELKTLNVFVIEEIISNDALKLKDEDSLLEFLLEMIDKDKSQSFLLENVNFEMLSTDSLYNFKLLFDPNTMTNKIWNQISKCLKPKANPSNSNKRYFQTYYPEEDPYHPIPIHYDQLPVFV</sequence>
<reference evidence="4" key="1">
    <citation type="submission" date="2016-10" db="EMBL/GenBank/DDBJ databases">
        <authorList>
            <person name="Benchimol M."/>
            <person name="Almeida L.G."/>
            <person name="Vasconcelos A.T."/>
            <person name="Perreira-Neves A."/>
            <person name="Rosa I.A."/>
            <person name="Tasca T."/>
            <person name="Bogo M.R."/>
            <person name="de Souza W."/>
        </authorList>
    </citation>
    <scope>NUCLEOTIDE SEQUENCE [LARGE SCALE GENOMIC DNA]</scope>
    <source>
        <strain evidence="4">K</strain>
    </source>
</reference>
<dbReference type="Proteomes" id="UP000179807">
    <property type="component" value="Unassembled WGS sequence"/>
</dbReference>
<dbReference type="EMBL" id="MLAK01000421">
    <property type="protein sequence ID" value="OHT14127.1"/>
    <property type="molecule type" value="Genomic_DNA"/>
</dbReference>
<evidence type="ECO:0000256" key="2">
    <source>
        <dbReference type="PROSITE-ProRule" id="PRU00235"/>
    </source>
</evidence>
<dbReference type="SUPFAM" id="SSF50985">
    <property type="entry name" value="RCC1/BLIP-II"/>
    <property type="match status" value="2"/>
</dbReference>
<dbReference type="RefSeq" id="XP_068367263.1">
    <property type="nucleotide sequence ID" value="XM_068491125.1"/>
</dbReference>
<dbReference type="PANTHER" id="PTHR22870">
    <property type="entry name" value="REGULATOR OF CHROMOSOME CONDENSATION"/>
    <property type="match status" value="1"/>
</dbReference>
<dbReference type="InterPro" id="IPR000408">
    <property type="entry name" value="Reg_chr_condens"/>
</dbReference>
<comment type="caution">
    <text evidence="4">The sequence shown here is derived from an EMBL/GenBank/DDBJ whole genome shotgun (WGS) entry which is preliminary data.</text>
</comment>
<name>A0A1J4KS69_9EUKA</name>
<gene>
    <name evidence="4" type="ORF">TRFO_03161</name>
</gene>
<dbReference type="VEuPathDB" id="TrichDB:TRFO_03161"/>
<accession>A0A1J4KS69</accession>
<dbReference type="Pfam" id="PF07707">
    <property type="entry name" value="BACK"/>
    <property type="match status" value="1"/>
</dbReference>
<dbReference type="Gene3D" id="1.25.40.420">
    <property type="match status" value="1"/>
</dbReference>
<feature type="repeat" description="RCC1" evidence="2">
    <location>
        <begin position="54"/>
        <end position="103"/>
    </location>
</feature>
<dbReference type="GeneID" id="94825829"/>
<feature type="repeat" description="RCC1" evidence="2">
    <location>
        <begin position="224"/>
        <end position="278"/>
    </location>
</feature>
<evidence type="ECO:0000256" key="1">
    <source>
        <dbReference type="ARBA" id="ARBA00022737"/>
    </source>
</evidence>
<organism evidence="4 5">
    <name type="scientific">Tritrichomonas foetus</name>
    <dbReference type="NCBI Taxonomy" id="1144522"/>
    <lineage>
        <taxon>Eukaryota</taxon>
        <taxon>Metamonada</taxon>
        <taxon>Parabasalia</taxon>
        <taxon>Tritrichomonadida</taxon>
        <taxon>Tritrichomonadidae</taxon>
        <taxon>Tritrichomonas</taxon>
    </lineage>
</organism>
<keyword evidence="1" id="KW-0677">Repeat</keyword>
<dbReference type="InterPro" id="IPR011705">
    <property type="entry name" value="BACK"/>
</dbReference>
<protein>
    <recommendedName>
        <fullName evidence="3">BACK domain-containing protein</fullName>
    </recommendedName>
</protein>